<feature type="domain" description="Amino acid transporter transmembrane" evidence="9">
    <location>
        <begin position="38"/>
        <end position="266"/>
    </location>
</feature>
<feature type="transmembrane region" description="Helical" evidence="8">
    <location>
        <begin position="392"/>
        <end position="411"/>
    </location>
</feature>
<keyword evidence="6 8" id="KW-0472">Membrane</keyword>
<feature type="domain" description="Amino acid transporter transmembrane" evidence="9">
    <location>
        <begin position="270"/>
        <end position="449"/>
    </location>
</feature>
<evidence type="ECO:0000256" key="8">
    <source>
        <dbReference type="SAM" id="Phobius"/>
    </source>
</evidence>
<dbReference type="AlphaFoldDB" id="A0AAW2Q4Y6"/>
<feature type="transmembrane region" description="Helical" evidence="8">
    <location>
        <begin position="423"/>
        <end position="449"/>
    </location>
</feature>
<evidence type="ECO:0000259" key="9">
    <source>
        <dbReference type="Pfam" id="PF01490"/>
    </source>
</evidence>
<reference evidence="10" key="2">
    <citation type="journal article" date="2024" name="Plant">
        <title>Genomic evolution and insights into agronomic trait innovations of Sesamum species.</title>
        <authorList>
            <person name="Miao H."/>
            <person name="Wang L."/>
            <person name="Qu L."/>
            <person name="Liu H."/>
            <person name="Sun Y."/>
            <person name="Le M."/>
            <person name="Wang Q."/>
            <person name="Wei S."/>
            <person name="Zheng Y."/>
            <person name="Lin W."/>
            <person name="Duan Y."/>
            <person name="Cao H."/>
            <person name="Xiong S."/>
            <person name="Wang X."/>
            <person name="Wei L."/>
            <person name="Li C."/>
            <person name="Ma Q."/>
            <person name="Ju M."/>
            <person name="Zhao R."/>
            <person name="Li G."/>
            <person name="Mu C."/>
            <person name="Tian Q."/>
            <person name="Mei H."/>
            <person name="Zhang T."/>
            <person name="Gao T."/>
            <person name="Zhang H."/>
        </authorList>
    </citation>
    <scope>NUCLEOTIDE SEQUENCE</scope>
    <source>
        <strain evidence="10">KEN8</strain>
    </source>
</reference>
<feature type="transmembrane region" description="Helical" evidence="8">
    <location>
        <begin position="42"/>
        <end position="63"/>
    </location>
</feature>
<accession>A0AAW2Q4Y6</accession>
<evidence type="ECO:0000256" key="7">
    <source>
        <dbReference type="SAM" id="MobiDB-lite"/>
    </source>
</evidence>
<evidence type="ECO:0000313" key="10">
    <source>
        <dbReference type="EMBL" id="KAL0362979.1"/>
    </source>
</evidence>
<dbReference type="GO" id="GO:0016020">
    <property type="term" value="C:membrane"/>
    <property type="evidence" value="ECO:0007669"/>
    <property type="project" value="UniProtKB-SubCell"/>
</dbReference>
<keyword evidence="5 8" id="KW-1133">Transmembrane helix</keyword>
<feature type="region of interest" description="Disordered" evidence="7">
    <location>
        <begin position="18"/>
        <end position="37"/>
    </location>
</feature>
<name>A0AAW2Q4Y6_9LAMI</name>
<dbReference type="InterPro" id="IPR013057">
    <property type="entry name" value="AA_transpt_TM"/>
</dbReference>
<evidence type="ECO:0000256" key="1">
    <source>
        <dbReference type="ARBA" id="ARBA00004370"/>
    </source>
</evidence>
<protein>
    <submittedName>
        <fullName evidence="10">Amino acid permease 7</fullName>
    </submittedName>
</protein>
<proteinExistence type="predicted"/>
<feature type="transmembrane region" description="Helical" evidence="8">
    <location>
        <begin position="194"/>
        <end position="215"/>
    </location>
</feature>
<keyword evidence="2" id="KW-0813">Transport</keyword>
<dbReference type="GO" id="GO:0006865">
    <property type="term" value="P:amino acid transport"/>
    <property type="evidence" value="ECO:0007669"/>
    <property type="project" value="UniProtKB-KW"/>
</dbReference>
<sequence>MGGRDRNEPIPLLQLGVTSSPAHELPNPDHSVNSHHERTGTAWTAVAHIITGVIGSGVLSLAWSMAQLGWIWGPILMVFFASVTLASTFLLCNCYRSPDPDNGPDRNKSYIDAVRTNLGTKSAWVCGLLIQLNLYGTGVAYTITTAICMSAIQRSYCYHKHGNDAPCESGTIQYMLAFGVVQIFMSQIPDLHSMGWLSVLAAIMSFAYSSIGLGLGAAKVIGNNVIEGNIYGVSTSTVIQKVWQVSQAVGDIAFAYPYCIILLEIQSVSPFFYLSCGGLGYAAFGDQTPGDLLIGFSNYGPYWLINFANACVVLHLIGGYQVYCQPLFAVVDKWLAEQFPQSSFVNKEYSVKLPAMPALSLNLQRLCFRTVYVASTTGVAMVFPYFNQVLGVLGTINFWPLSIHFPVEMWLRQNNIESWTTQWILFRTFGILCFLLNMYMLAGSIQGIVTARFS</sequence>
<evidence type="ECO:0000256" key="5">
    <source>
        <dbReference type="ARBA" id="ARBA00022989"/>
    </source>
</evidence>
<gene>
    <name evidence="10" type="ORF">Scaly_1253100</name>
</gene>
<dbReference type="EMBL" id="JACGWM010000007">
    <property type="protein sequence ID" value="KAL0362979.1"/>
    <property type="molecule type" value="Genomic_DNA"/>
</dbReference>
<evidence type="ECO:0000256" key="3">
    <source>
        <dbReference type="ARBA" id="ARBA00022692"/>
    </source>
</evidence>
<dbReference type="Pfam" id="PF01490">
    <property type="entry name" value="Aa_trans"/>
    <property type="match status" value="2"/>
</dbReference>
<dbReference type="PANTHER" id="PTHR48017">
    <property type="entry name" value="OS05G0424000 PROTEIN-RELATED"/>
    <property type="match status" value="1"/>
</dbReference>
<feature type="transmembrane region" description="Helical" evidence="8">
    <location>
        <begin position="132"/>
        <end position="152"/>
    </location>
</feature>
<comment type="subcellular location">
    <subcellularLocation>
        <location evidence="1">Membrane</location>
    </subcellularLocation>
</comment>
<keyword evidence="4" id="KW-0029">Amino-acid transport</keyword>
<organism evidence="10">
    <name type="scientific">Sesamum calycinum</name>
    <dbReference type="NCBI Taxonomy" id="2727403"/>
    <lineage>
        <taxon>Eukaryota</taxon>
        <taxon>Viridiplantae</taxon>
        <taxon>Streptophyta</taxon>
        <taxon>Embryophyta</taxon>
        <taxon>Tracheophyta</taxon>
        <taxon>Spermatophyta</taxon>
        <taxon>Magnoliopsida</taxon>
        <taxon>eudicotyledons</taxon>
        <taxon>Gunneridae</taxon>
        <taxon>Pentapetalae</taxon>
        <taxon>asterids</taxon>
        <taxon>lamiids</taxon>
        <taxon>Lamiales</taxon>
        <taxon>Pedaliaceae</taxon>
        <taxon>Sesamum</taxon>
    </lineage>
</organism>
<evidence type="ECO:0000256" key="4">
    <source>
        <dbReference type="ARBA" id="ARBA00022970"/>
    </source>
</evidence>
<reference evidence="10" key="1">
    <citation type="submission" date="2020-06" db="EMBL/GenBank/DDBJ databases">
        <authorList>
            <person name="Li T."/>
            <person name="Hu X."/>
            <person name="Zhang T."/>
            <person name="Song X."/>
            <person name="Zhang H."/>
            <person name="Dai N."/>
            <person name="Sheng W."/>
            <person name="Hou X."/>
            <person name="Wei L."/>
        </authorList>
    </citation>
    <scope>NUCLEOTIDE SEQUENCE</scope>
    <source>
        <strain evidence="10">KEN8</strain>
        <tissue evidence="10">Leaf</tissue>
    </source>
</reference>
<comment type="caution">
    <text evidence="10">The sequence shown here is derived from an EMBL/GenBank/DDBJ whole genome shotgun (WGS) entry which is preliminary data.</text>
</comment>
<evidence type="ECO:0000256" key="6">
    <source>
        <dbReference type="ARBA" id="ARBA00023136"/>
    </source>
</evidence>
<keyword evidence="3 8" id="KW-0812">Transmembrane</keyword>
<feature type="transmembrane region" description="Helical" evidence="8">
    <location>
        <begin position="70"/>
        <end position="91"/>
    </location>
</feature>
<evidence type="ECO:0000256" key="2">
    <source>
        <dbReference type="ARBA" id="ARBA00022448"/>
    </source>
</evidence>